<dbReference type="SUPFAM" id="SSF53807">
    <property type="entry name" value="Helical backbone' metal receptor"/>
    <property type="match status" value="1"/>
</dbReference>
<dbReference type="Pfam" id="PF01297">
    <property type="entry name" value="ZnuA"/>
    <property type="match status" value="1"/>
</dbReference>
<accession>A0AAU8DXZ4</accession>
<dbReference type="GO" id="GO:0046872">
    <property type="term" value="F:metal ion binding"/>
    <property type="evidence" value="ECO:0007669"/>
    <property type="project" value="UniProtKB-KW"/>
</dbReference>
<sequence length="294" mass="31499">MLSGCAAFTHASARRTSADGKPIVLTTFTVLQDIAQNIAGDHLTVESLTKYGAEIHGYEPTPSDLVRAGGAALILDNGLNLERWFSRFVRDIDVPHAVVSDGITPIAIAEDAYVGKPNPHAWMSPVNAQIYVRNIVRAFSELDPAHAADYAANGARYNSELVSLTEQLRAEVRGLPVPQRVLVSCEGAFSYLARDVGLSEKYLWPVNADSQGTPQQIAGAIEFVEKNDVPAVFCESTVSAKPMEQVVSATGARFGGTLYVDSLSEADGLVPTYLDLLRHDAATIVSGLTGRTLT</sequence>
<evidence type="ECO:0000256" key="4">
    <source>
        <dbReference type="ARBA" id="ARBA00022729"/>
    </source>
</evidence>
<dbReference type="Gene3D" id="3.40.50.1980">
    <property type="entry name" value="Nitrogenase molybdenum iron protein domain"/>
    <property type="match status" value="2"/>
</dbReference>
<evidence type="ECO:0000256" key="2">
    <source>
        <dbReference type="ARBA" id="ARBA00022448"/>
    </source>
</evidence>
<dbReference type="RefSeq" id="WP_353651348.1">
    <property type="nucleotide sequence ID" value="NZ_CP159218.1"/>
</dbReference>
<proteinExistence type="inferred from homology"/>
<dbReference type="InterPro" id="IPR006127">
    <property type="entry name" value="ZnuA-like"/>
</dbReference>
<dbReference type="AlphaFoldDB" id="A0AAU8DXZ4"/>
<comment type="similarity">
    <text evidence="5">Belongs to the bacterial solute-binding protein 9 family.</text>
</comment>
<evidence type="ECO:0000313" key="6">
    <source>
        <dbReference type="EMBL" id="XCG65743.1"/>
    </source>
</evidence>
<dbReference type="EMBL" id="CP159218">
    <property type="protein sequence ID" value="XCG65743.1"/>
    <property type="molecule type" value="Genomic_DNA"/>
</dbReference>
<name>A0AAU8DXZ4_9ACTN</name>
<dbReference type="PANTHER" id="PTHR42953:SF1">
    <property type="entry name" value="METAL-BINDING PROTEIN HI_0362-RELATED"/>
    <property type="match status" value="1"/>
</dbReference>
<organism evidence="6">
    <name type="scientific">Nakamurella sp. A5-74</name>
    <dbReference type="NCBI Taxonomy" id="3158264"/>
    <lineage>
        <taxon>Bacteria</taxon>
        <taxon>Bacillati</taxon>
        <taxon>Actinomycetota</taxon>
        <taxon>Actinomycetes</taxon>
        <taxon>Nakamurellales</taxon>
        <taxon>Nakamurellaceae</taxon>
        <taxon>Nakamurella</taxon>
    </lineage>
</organism>
<keyword evidence="3" id="KW-0479">Metal-binding</keyword>
<evidence type="ECO:0000256" key="1">
    <source>
        <dbReference type="ARBA" id="ARBA00004196"/>
    </source>
</evidence>
<evidence type="ECO:0000256" key="5">
    <source>
        <dbReference type="RuleBase" id="RU003512"/>
    </source>
</evidence>
<protein>
    <submittedName>
        <fullName evidence="6">Metal ABC transporter substrate-binding protein</fullName>
    </submittedName>
</protein>
<dbReference type="GO" id="GO:0030313">
    <property type="term" value="C:cell envelope"/>
    <property type="evidence" value="ECO:0007669"/>
    <property type="project" value="UniProtKB-SubCell"/>
</dbReference>
<comment type="subcellular location">
    <subcellularLocation>
        <location evidence="1">Cell envelope</location>
    </subcellularLocation>
</comment>
<dbReference type="GO" id="GO:0007155">
    <property type="term" value="P:cell adhesion"/>
    <property type="evidence" value="ECO:0007669"/>
    <property type="project" value="InterPro"/>
</dbReference>
<dbReference type="InterPro" id="IPR006128">
    <property type="entry name" value="Lipoprotein_PsaA-like"/>
</dbReference>
<keyword evidence="4" id="KW-0732">Signal</keyword>
<dbReference type="InterPro" id="IPR006129">
    <property type="entry name" value="AdhesinB"/>
</dbReference>
<dbReference type="PRINTS" id="PR00690">
    <property type="entry name" value="ADHESNFAMILY"/>
</dbReference>
<gene>
    <name evidence="6" type="ORF">ABLG96_01480</name>
</gene>
<reference evidence="6" key="1">
    <citation type="submission" date="2024-05" db="EMBL/GenBank/DDBJ databases">
        <authorList>
            <person name="Cai S.Y."/>
            <person name="Jin L.M."/>
            <person name="Li H.R."/>
        </authorList>
    </citation>
    <scope>NUCLEOTIDE SEQUENCE</scope>
    <source>
        <strain evidence="6">A5-74</strain>
    </source>
</reference>
<keyword evidence="2 5" id="KW-0813">Transport</keyword>
<evidence type="ECO:0000256" key="3">
    <source>
        <dbReference type="ARBA" id="ARBA00022723"/>
    </source>
</evidence>
<dbReference type="InterPro" id="IPR050492">
    <property type="entry name" value="Bact_metal-bind_prot9"/>
</dbReference>
<dbReference type="PRINTS" id="PR00691">
    <property type="entry name" value="ADHESINB"/>
</dbReference>
<dbReference type="CDD" id="cd01137">
    <property type="entry name" value="PsaA"/>
    <property type="match status" value="1"/>
</dbReference>
<dbReference type="PANTHER" id="PTHR42953">
    <property type="entry name" value="HIGH-AFFINITY ZINC UPTAKE SYSTEM PROTEIN ZNUA-RELATED"/>
    <property type="match status" value="1"/>
</dbReference>
<dbReference type="GO" id="GO:0030001">
    <property type="term" value="P:metal ion transport"/>
    <property type="evidence" value="ECO:0007669"/>
    <property type="project" value="InterPro"/>
</dbReference>